<dbReference type="PIRSF" id="PIRSF000850">
    <property type="entry name" value="Phospholipase_D_PSS"/>
    <property type="match status" value="1"/>
</dbReference>
<evidence type="ECO:0000256" key="4">
    <source>
        <dbReference type="ARBA" id="ARBA00022737"/>
    </source>
</evidence>
<keyword evidence="7" id="KW-1208">Phospholipid metabolism</keyword>
<dbReference type="PROSITE" id="PS50035">
    <property type="entry name" value="PLD"/>
    <property type="match status" value="1"/>
</dbReference>
<keyword evidence="10" id="KW-1185">Reference proteome</keyword>
<accession>A0A1V9D8V2</accession>
<dbReference type="FunFam" id="3.30.870.10:FF:000008">
    <property type="entry name" value="CDP-diacylglycerol--serine O-phosphatidyltransferase"/>
    <property type="match status" value="1"/>
</dbReference>
<comment type="caution">
    <text evidence="9">The sequence shown here is derived from an EMBL/GenBank/DDBJ whole genome shotgun (WGS) entry which is preliminary data.</text>
</comment>
<protein>
    <submittedName>
        <fullName evidence="9">Phosphatidylserine synthase</fullName>
    </submittedName>
</protein>
<dbReference type="InterPro" id="IPR025202">
    <property type="entry name" value="PLD-like_dom"/>
</dbReference>
<feature type="domain" description="PLD phosphodiesterase" evidence="8">
    <location>
        <begin position="352"/>
        <end position="379"/>
    </location>
</feature>
<dbReference type="AlphaFoldDB" id="A0A1V9D8V2"/>
<dbReference type="PANTHER" id="PTHR12586:SF1">
    <property type="entry name" value="CDP-DIACYLGLYCEROL--GLYCEROL-3-PHOSPHATE 3-PHOSPHATIDYLTRANSFERASE, MITOCHONDRIAL"/>
    <property type="match status" value="1"/>
</dbReference>
<gene>
    <name evidence="9" type="primary">pssA</name>
    <name evidence="9" type="ORF">B2J69_22140</name>
</gene>
<keyword evidence="5" id="KW-0443">Lipid metabolism</keyword>
<dbReference type="Pfam" id="PF13091">
    <property type="entry name" value="PLDc_2"/>
    <property type="match status" value="1"/>
</dbReference>
<sequence>MLTKFKRNKHQQHLAQLPKLSQSAADVATLYSPADFRRTLLEKIAAAQHRICIVALYMENDDAGRAVMDALYAAKRARPELDISILVDWHRAQRGRIGAARGVTNADWYCEMATQHADIAIPVYGIPVNTREALGVLHLKGFIIDDTLLYSGASINDVYLHQHDKYRYDRYQLIRNPQLADAMFEWINVNLKQSEAVNRLDREERPSSPEIKNETRQFRQDLRGFNYQFTGDGHNEELTVTPLVGLGKRSLLNKTIFHLMPCTEQKLTICTPYFNLPAILVRNIIHLLREGKEVEIIVGDKTANDFYIPPEQPFKIIGALPYLYEINLRRFLSRLQYYVDNGQLAVRLWKDGENSYHLKGIWVDDEWMLITGNNLNPRAWRLDLENAVLIHDPLQQLAEQREKELALIRTHTHVVSHFRDLESISDYPAKVRKLIRRLRRIRIDRLISRIL</sequence>
<evidence type="ECO:0000256" key="6">
    <source>
        <dbReference type="ARBA" id="ARBA00023209"/>
    </source>
</evidence>
<evidence type="ECO:0000259" key="8">
    <source>
        <dbReference type="PROSITE" id="PS50035"/>
    </source>
</evidence>
<evidence type="ECO:0000256" key="2">
    <source>
        <dbReference type="ARBA" id="ARBA00022516"/>
    </source>
</evidence>
<evidence type="ECO:0000256" key="7">
    <source>
        <dbReference type="ARBA" id="ARBA00023264"/>
    </source>
</evidence>
<dbReference type="GO" id="GO:0032049">
    <property type="term" value="P:cardiolipin biosynthetic process"/>
    <property type="evidence" value="ECO:0007669"/>
    <property type="project" value="InterPro"/>
</dbReference>
<evidence type="ECO:0000256" key="5">
    <source>
        <dbReference type="ARBA" id="ARBA00023098"/>
    </source>
</evidence>
<keyword evidence="4" id="KW-0677">Repeat</keyword>
<evidence type="ECO:0000313" key="10">
    <source>
        <dbReference type="Proteomes" id="UP000192769"/>
    </source>
</evidence>
<name>A0A1V9D8V2_9GAMM</name>
<dbReference type="Gene3D" id="3.30.870.10">
    <property type="entry name" value="Endonuclease Chain A"/>
    <property type="match status" value="2"/>
</dbReference>
<dbReference type="NCBIfam" id="NF006946">
    <property type="entry name" value="PRK09428.1"/>
    <property type="match status" value="1"/>
</dbReference>
<comment type="similarity">
    <text evidence="1">Belongs to the CDP-alcohol phosphatidyltransferase class-II family.</text>
</comment>
<dbReference type="Pfam" id="PF00614">
    <property type="entry name" value="PLDc"/>
    <property type="match status" value="1"/>
</dbReference>
<dbReference type="InterPro" id="IPR016270">
    <property type="entry name" value="PGS1"/>
</dbReference>
<dbReference type="EMBL" id="MWUE01000037">
    <property type="protein sequence ID" value="OQP30290.1"/>
    <property type="molecule type" value="Genomic_DNA"/>
</dbReference>
<dbReference type="CDD" id="cd09136">
    <property type="entry name" value="PLDc_PSS_G_neg_2"/>
    <property type="match status" value="1"/>
</dbReference>
<dbReference type="PANTHER" id="PTHR12586">
    <property type="entry name" value="CDP-DIACYLGLYCEROL--SERINE O-PHOSPHATIDYLTRANSFERASE"/>
    <property type="match status" value="1"/>
</dbReference>
<proteinExistence type="inferred from homology"/>
<dbReference type="GO" id="GO:0003882">
    <property type="term" value="F:CDP-diacylglycerol-serine O-phosphatidyltransferase activity"/>
    <property type="evidence" value="ECO:0007669"/>
    <property type="project" value="TreeGrafter"/>
</dbReference>
<evidence type="ECO:0000256" key="1">
    <source>
        <dbReference type="ARBA" id="ARBA00010682"/>
    </source>
</evidence>
<evidence type="ECO:0000256" key="3">
    <source>
        <dbReference type="ARBA" id="ARBA00022679"/>
    </source>
</evidence>
<organism evidence="9 10">
    <name type="scientific">Pantoea latae</name>
    <dbReference type="NCBI Taxonomy" id="1964541"/>
    <lineage>
        <taxon>Bacteria</taxon>
        <taxon>Pseudomonadati</taxon>
        <taxon>Pseudomonadota</taxon>
        <taxon>Gammaproteobacteria</taxon>
        <taxon>Enterobacterales</taxon>
        <taxon>Erwiniaceae</taxon>
        <taxon>Pantoea</taxon>
    </lineage>
</organism>
<dbReference type="CDD" id="cd09134">
    <property type="entry name" value="PLDc_PSS_G_neg_1"/>
    <property type="match status" value="1"/>
</dbReference>
<keyword evidence="6" id="KW-0594">Phospholipid biosynthesis</keyword>
<dbReference type="SMART" id="SM00155">
    <property type="entry name" value="PLDc"/>
    <property type="match status" value="2"/>
</dbReference>
<evidence type="ECO:0000313" key="9">
    <source>
        <dbReference type="EMBL" id="OQP30290.1"/>
    </source>
</evidence>
<dbReference type="FunFam" id="3.30.870.10:FF:000006">
    <property type="entry name" value="CDP-diacylglycerol--serine O-phosphatidyltransferase"/>
    <property type="match status" value="1"/>
</dbReference>
<dbReference type="SUPFAM" id="SSF56024">
    <property type="entry name" value="Phospholipase D/nuclease"/>
    <property type="match status" value="2"/>
</dbReference>
<dbReference type="GO" id="GO:0008444">
    <property type="term" value="F:CDP-diacylglycerol-glycerol-3-phosphate 3-phosphatidyltransferase activity"/>
    <property type="evidence" value="ECO:0007669"/>
    <property type="project" value="InterPro"/>
</dbReference>
<dbReference type="InterPro" id="IPR001736">
    <property type="entry name" value="PLipase_D/transphosphatidylase"/>
</dbReference>
<dbReference type="OrthoDB" id="8543662at2"/>
<dbReference type="GO" id="GO:0005829">
    <property type="term" value="C:cytosol"/>
    <property type="evidence" value="ECO:0007669"/>
    <property type="project" value="TreeGrafter"/>
</dbReference>
<dbReference type="Proteomes" id="UP000192769">
    <property type="component" value="Unassembled WGS sequence"/>
</dbReference>
<keyword evidence="2" id="KW-0444">Lipid biosynthesis</keyword>
<reference evidence="9 10" key="1">
    <citation type="submission" date="2017-02" db="EMBL/GenBank/DDBJ databases">
        <title>Whole genome shotgun sequence of Pantoea agglomerans strain AS1 isolated from a cycad, Zamia floridana in Central Florida, USA.</title>
        <authorList>
            <person name="Lata P."/>
            <person name="Govindarajan S."/>
            <person name="Qi F."/>
            <person name="Li J.-L."/>
            <person name="Maurya S.K."/>
            <person name="Sahoo M.K."/>
        </authorList>
    </citation>
    <scope>NUCLEOTIDE SEQUENCE [LARGE SCALE GENOMIC DNA]</scope>
    <source>
        <strain evidence="9 10">AS1</strain>
    </source>
</reference>
<dbReference type="RefSeq" id="WP_081142446.1">
    <property type="nucleotide sequence ID" value="NZ_MWUE01000037.1"/>
</dbReference>
<keyword evidence="3" id="KW-0808">Transferase</keyword>